<comment type="similarity">
    <text evidence="1">Belongs to the phosphatase 2A regulatory subunit.</text>
</comment>
<dbReference type="GeneID" id="17280669"/>
<dbReference type="HOGENOM" id="CLU_012437_3_2_1"/>
<dbReference type="KEGG" id="ehx:EMIHUDRAFT_420913"/>
<evidence type="ECO:0000313" key="4">
    <source>
        <dbReference type="Proteomes" id="UP000013827"/>
    </source>
</evidence>
<reference evidence="3" key="2">
    <citation type="submission" date="2024-10" db="UniProtKB">
        <authorList>
            <consortium name="EnsemblProtists"/>
        </authorList>
    </citation>
    <scope>IDENTIFICATION</scope>
</reference>
<dbReference type="GO" id="GO:0007165">
    <property type="term" value="P:signal transduction"/>
    <property type="evidence" value="ECO:0007669"/>
    <property type="project" value="InterPro"/>
</dbReference>
<dbReference type="GO" id="GO:0000159">
    <property type="term" value="C:protein phosphatase type 2A complex"/>
    <property type="evidence" value="ECO:0007669"/>
    <property type="project" value="UniProtKB-UniRule"/>
</dbReference>
<dbReference type="PANTHER" id="PTHR10257:SF3">
    <property type="entry name" value="SERINE_THREONINE-PROTEIN PHOSPHATASE 2A 56 KDA REGULATORY SUBUNIT GAMMA ISOFORM"/>
    <property type="match status" value="1"/>
</dbReference>
<dbReference type="AlphaFoldDB" id="A0A0D3KI14"/>
<keyword evidence="4" id="KW-1185">Reference proteome</keyword>
<feature type="region of interest" description="Disordered" evidence="2">
    <location>
        <begin position="320"/>
        <end position="342"/>
    </location>
</feature>
<dbReference type="GO" id="GO:0019888">
    <property type="term" value="F:protein phosphatase regulator activity"/>
    <property type="evidence" value="ECO:0007669"/>
    <property type="project" value="UniProtKB-UniRule"/>
</dbReference>
<dbReference type="OMA" id="PHDPNTD"/>
<dbReference type="STRING" id="2903.R1FPR9"/>
<dbReference type="SUPFAM" id="SSF48371">
    <property type="entry name" value="ARM repeat"/>
    <property type="match status" value="1"/>
</dbReference>
<sequence length="442" mass="50563">MGLRLCCLVSRCRGQGSGMVRDASERRALFLKKLQLCSWPMDFTNGQIDARDKEIKRQTLLELMDYINSTKGAFSERTYPDVVHMIAANLFRGMLEPEEEEPALEPAWPHLQYVYEFVVSSEADPKADPRERDYLKTILHRIYGKFMPYRAFIRKAINNIFYTFVYETERHNGIAELLEILGSIINGFALPLKEEHMLFLHRALLPLHKVRFIGMYHQQLSYCVSQFDPKLAKPVLEAILKFWPCTHSPKEVLLLNELEEVLEMVDAREFAAVMAPLFAQVSRCIESPHFQVAERALFLWNNEYIVSLIAQHRAEAPAAPPRALPASRSWHTAGPSECAGGGPQTVHGLTCNVVKLFMEMDPRLFDECTAAHQAAQEREQARREERQDAWRAIEADAEANPLFPRVKHALTAKASLAYAMRAQQLREGMTMFEDAPSDEKAR</sequence>
<organism evidence="3 4">
    <name type="scientific">Emiliania huxleyi (strain CCMP1516)</name>
    <dbReference type="NCBI Taxonomy" id="280463"/>
    <lineage>
        <taxon>Eukaryota</taxon>
        <taxon>Haptista</taxon>
        <taxon>Haptophyta</taxon>
        <taxon>Prymnesiophyceae</taxon>
        <taxon>Isochrysidales</taxon>
        <taxon>Noelaerhabdaceae</taxon>
        <taxon>Emiliania</taxon>
    </lineage>
</organism>
<dbReference type="Proteomes" id="UP000013827">
    <property type="component" value="Unassembled WGS sequence"/>
</dbReference>
<evidence type="ECO:0000313" key="3">
    <source>
        <dbReference type="EnsemblProtists" id="EOD35399"/>
    </source>
</evidence>
<dbReference type="Pfam" id="PF01603">
    <property type="entry name" value="B56"/>
    <property type="match status" value="2"/>
</dbReference>
<name>A0A0D3KI14_EMIH1</name>
<accession>A0A0D3KI14</accession>
<dbReference type="InterPro" id="IPR002554">
    <property type="entry name" value="PP2A_B56"/>
</dbReference>
<proteinExistence type="inferred from homology"/>
<reference evidence="4" key="1">
    <citation type="journal article" date="2013" name="Nature">
        <title>Pan genome of the phytoplankton Emiliania underpins its global distribution.</title>
        <authorList>
            <person name="Read B.A."/>
            <person name="Kegel J."/>
            <person name="Klute M.J."/>
            <person name="Kuo A."/>
            <person name="Lefebvre S.C."/>
            <person name="Maumus F."/>
            <person name="Mayer C."/>
            <person name="Miller J."/>
            <person name="Monier A."/>
            <person name="Salamov A."/>
            <person name="Young J."/>
            <person name="Aguilar M."/>
            <person name="Claverie J.M."/>
            <person name="Frickenhaus S."/>
            <person name="Gonzalez K."/>
            <person name="Herman E.K."/>
            <person name="Lin Y.C."/>
            <person name="Napier J."/>
            <person name="Ogata H."/>
            <person name="Sarno A.F."/>
            <person name="Shmutz J."/>
            <person name="Schroeder D."/>
            <person name="de Vargas C."/>
            <person name="Verret F."/>
            <person name="von Dassow P."/>
            <person name="Valentin K."/>
            <person name="Van de Peer Y."/>
            <person name="Wheeler G."/>
            <person name="Dacks J.B."/>
            <person name="Delwiche C.F."/>
            <person name="Dyhrman S.T."/>
            <person name="Glockner G."/>
            <person name="John U."/>
            <person name="Richards T."/>
            <person name="Worden A.Z."/>
            <person name="Zhang X."/>
            <person name="Grigoriev I.V."/>
            <person name="Allen A.E."/>
            <person name="Bidle K."/>
            <person name="Borodovsky M."/>
            <person name="Bowler C."/>
            <person name="Brownlee C."/>
            <person name="Cock J.M."/>
            <person name="Elias M."/>
            <person name="Gladyshev V.N."/>
            <person name="Groth M."/>
            <person name="Guda C."/>
            <person name="Hadaegh A."/>
            <person name="Iglesias-Rodriguez M.D."/>
            <person name="Jenkins J."/>
            <person name="Jones B.M."/>
            <person name="Lawson T."/>
            <person name="Leese F."/>
            <person name="Lindquist E."/>
            <person name="Lobanov A."/>
            <person name="Lomsadze A."/>
            <person name="Malik S.B."/>
            <person name="Marsh M.E."/>
            <person name="Mackinder L."/>
            <person name="Mock T."/>
            <person name="Mueller-Roeber B."/>
            <person name="Pagarete A."/>
            <person name="Parker M."/>
            <person name="Probert I."/>
            <person name="Quesneville H."/>
            <person name="Raines C."/>
            <person name="Rensing S.A."/>
            <person name="Riano-Pachon D.M."/>
            <person name="Richier S."/>
            <person name="Rokitta S."/>
            <person name="Shiraiwa Y."/>
            <person name="Soanes D.M."/>
            <person name="van der Giezen M."/>
            <person name="Wahlund T.M."/>
            <person name="Williams B."/>
            <person name="Wilson W."/>
            <person name="Wolfe G."/>
            <person name="Wurch L.L."/>
        </authorList>
    </citation>
    <scope>NUCLEOTIDE SEQUENCE</scope>
</reference>
<dbReference type="PIRSF" id="PIRSF028043">
    <property type="entry name" value="PP2A_B56"/>
    <property type="match status" value="1"/>
</dbReference>
<dbReference type="InterPro" id="IPR011989">
    <property type="entry name" value="ARM-like"/>
</dbReference>
<dbReference type="eggNOG" id="KOG2085">
    <property type="taxonomic scope" value="Eukaryota"/>
</dbReference>
<protein>
    <recommendedName>
        <fullName evidence="1">Serine/threonine protein phosphatase 2A regulatory subunit</fullName>
    </recommendedName>
</protein>
<dbReference type="RefSeq" id="XP_005787828.1">
    <property type="nucleotide sequence ID" value="XM_005787771.1"/>
</dbReference>
<evidence type="ECO:0000256" key="2">
    <source>
        <dbReference type="SAM" id="MobiDB-lite"/>
    </source>
</evidence>
<dbReference type="EnsemblProtists" id="EOD35399">
    <property type="protein sequence ID" value="EOD35399"/>
    <property type="gene ID" value="EMIHUDRAFT_420913"/>
</dbReference>
<dbReference type="PaxDb" id="2903-EOD35399"/>
<dbReference type="Gene3D" id="1.25.10.10">
    <property type="entry name" value="Leucine-rich Repeat Variant"/>
    <property type="match status" value="1"/>
</dbReference>
<evidence type="ECO:0000256" key="1">
    <source>
        <dbReference type="PIRNR" id="PIRNR028043"/>
    </source>
</evidence>
<dbReference type="InterPro" id="IPR016024">
    <property type="entry name" value="ARM-type_fold"/>
</dbReference>
<dbReference type="PANTHER" id="PTHR10257">
    <property type="entry name" value="SERINE/THREONINE PROTEIN PHOSPHATASE 2A PP2A REGULATORY SUBUNIT B"/>
    <property type="match status" value="1"/>
</dbReference>